<name>A0ABN7TRA5_9BACL</name>
<sequence length="1073" mass="120539">MSSLIVIQSKDSVFFAADSATSISLDGQLYRLNTQATKLHHFDNLIVFCSGDMNFCYSLMDKFGLTLNRNVNSLQQLLVESYNGEKVEILIAEYNDEQTIVHQLSPYNNFDPVIYTNIPFGGLNILTAGVKTEESYQIACEALFEGNTIPNIFIRAFDEISYEAVGGTLTVYKVNKSGVSKYLAHKINEKPDIKTMTASHLLEYFRKNIVEAALLVGERIYGKVIMGTNLAIEDEHGIVKWQGSKGEIFDRNEKLVMKMGLVSDDGAANECFGLVSFNDTTKVSLTDCKGIAIERKNLDTDTFPSGWEKVLWANTDGTLYTHDLVAENIKIVNSIGKTILDAENNYLDIGDFQTIVMDNKFTTLEKMQIITELYKIEAGYKRMIEQANQYMRSDRDAVFDTSAQFFTKVPSEIELYSTSPLTAAYNALLTYMEQFIKITNKGPLTIDINDPLTEMTSVIDDRAEFILKFQNYYDAEKDLRNKIEDAQFYSGLNMGQFYNNIVIGNHGFIALRNDGKYRAWMNATDGLALQKWENNHWTNKVYASIGNSTYEDGTLIAEDLVAKRLRIETKQGGVLLDANALNFDFTVLDSIILDDVILSTEKITLANQYKSITKQYTTLIEQIKNNASNVFYDRESSYYGLDYARNQLVAAGKELDDSYNTLTNYMTPVFADMNATTNIVKDLNSTRSIFHAKWEDFYKAYENARVKLAEFLEKSSLQLGRNYNNTVIDAENGIVVTRSNMLNRTKLNATEGISIERNVGSASNPSWEKKFYVGLDGKLFAEDLEAIRLKVISDNGDMLIDGSERKLYLNKFDIIGAGVIRSEHVITNTITAADGYIANLTVNHLKTLTKDADIGEYVDFIDIKDNESKWVTGKITSKTPATDSNGRLLYWKDASREYLTNDISPYVAYSYDMDYDEKLKIAFQGSGIASYPYSIWGSGDGSLINTPDYRDSARGYIYKTPTEFHFRYNASNSGDLREIRLHDSGLNISSLNERVRLYGKGIDIQSENGSIHLQHSSGSSISIDESGNTILLKHTSGSTFILDDSGLNAEIDGDISLNAKGNIQLKGSRIDLN</sequence>
<evidence type="ECO:0008006" key="3">
    <source>
        <dbReference type="Google" id="ProtNLM"/>
    </source>
</evidence>
<evidence type="ECO:0000313" key="1">
    <source>
        <dbReference type="EMBL" id="CAG7648173.1"/>
    </source>
</evidence>
<proteinExistence type="predicted"/>
<comment type="caution">
    <text evidence="1">The sequence shown here is derived from an EMBL/GenBank/DDBJ whole genome shotgun (WGS) entry which is preliminary data.</text>
</comment>
<dbReference type="EMBL" id="CAJVCE010000012">
    <property type="protein sequence ID" value="CAG7648173.1"/>
    <property type="molecule type" value="Genomic_DNA"/>
</dbReference>
<organism evidence="1 2">
    <name type="scientific">Paenibacillus allorhizosphaerae</name>
    <dbReference type="NCBI Taxonomy" id="2849866"/>
    <lineage>
        <taxon>Bacteria</taxon>
        <taxon>Bacillati</taxon>
        <taxon>Bacillota</taxon>
        <taxon>Bacilli</taxon>
        <taxon>Bacillales</taxon>
        <taxon>Paenibacillaceae</taxon>
        <taxon>Paenibacillus</taxon>
    </lineage>
</organism>
<protein>
    <recommendedName>
        <fullName evidence="3">Prophage tail endopeptidase domain-containing protein</fullName>
    </recommendedName>
</protein>
<accession>A0ABN7TRA5</accession>
<keyword evidence="2" id="KW-1185">Reference proteome</keyword>
<reference evidence="1 2" key="1">
    <citation type="submission" date="2021-06" db="EMBL/GenBank/DDBJ databases">
        <authorList>
            <person name="Criscuolo A."/>
        </authorList>
    </citation>
    <scope>NUCLEOTIDE SEQUENCE [LARGE SCALE GENOMIC DNA]</scope>
    <source>
        <strain evidence="2">CIP 111802</strain>
    </source>
</reference>
<dbReference type="RefSeq" id="WP_218100436.1">
    <property type="nucleotide sequence ID" value="NZ_CAJVCE010000012.1"/>
</dbReference>
<evidence type="ECO:0000313" key="2">
    <source>
        <dbReference type="Proteomes" id="UP000730618"/>
    </source>
</evidence>
<gene>
    <name evidence="1" type="ORF">PAECIP111802_04143</name>
</gene>
<dbReference type="Proteomes" id="UP000730618">
    <property type="component" value="Unassembled WGS sequence"/>
</dbReference>